<dbReference type="PANTHER" id="PTHR12203">
    <property type="entry name" value="KDEL LYS-ASP-GLU-LEU CONTAINING - RELATED"/>
    <property type="match status" value="1"/>
</dbReference>
<feature type="compositionally biased region" description="Low complexity" evidence="3">
    <location>
        <begin position="548"/>
        <end position="557"/>
    </location>
</feature>
<feature type="domain" description="Glycosyl transferase CAP10" evidence="4">
    <location>
        <begin position="606"/>
        <end position="835"/>
    </location>
</feature>
<sequence length="846" mass="94119">MDSRSRSGTASSGGRPAMSSSSPRLELGTVPLASASPSPAAGSQRTPRAHYHRHRPQRTLTRITLPFTTLSIALALSGAPHTRPLTSPSVPHPPLPAMRSPKPPSFGLFAAYPQGHNPRTRIPALYIRGYYTLLSLWRRTRLARTLLISAGIILLFFRVLTTPPPPPRSTYSRIPVLPLPLDANPSALGARGPLEPHTYLPSGLVVVNPRGRHPIYELVERAQREWEEKNARASKTLEQAVREYQRRYGRWPPRGFDKWWAYVERHNVQLPDEYDQILADLVPYYAYSPRELRALQAQSPLSAAGNNRTFTLSSSRLHSTLHIARAPSPAARERAESALDVLTGDGESWMPDPGYVDNEEWEASMEGIGVGSIEIDLMGDAGSWDAVFSTGREPGVVVSEQWADERRRAIKSDRFMRMTGRYVPNHRTDTPWPDACPSNSAIHPGQGETLSPQSKSFIYSPELASSPCANPALIPFSPLLNRTARADMALNDPHTPLFSTCKSPQVHGDVLVPDGSHWVYRPPKDVPWAKKREARLVWRGRPSEDILSSSAAQSQSQKPMPHAHRGKRPAMLDQSLRRSGIAAAPPAPRKHQVLLPSHASEPVGEPVERLASWLEKELADGPFPGWDVRPLDLANGAAVEDPPRKKKDDWRVLANVVDGKLVYVNESEPAGVTNRTADGSEGRANGTSAQNATKAAVKDNSTALELPTEWELLERNNQYKYVLDIDDQSCSPSFRHLLATGALVLKATAFEEWYADRVQPWVHYVPVQLDLSDLYDALSFFRGDVAHGGEGAHDALAAEIAGRGKEWTASYWRREDMTAYMYRLFLEYGRLMSDDRDKMNFYMTQR</sequence>
<feature type="region of interest" description="Disordered" evidence="3">
    <location>
        <begin position="671"/>
        <end position="690"/>
    </location>
</feature>
<dbReference type="Pfam" id="PF05686">
    <property type="entry name" value="Glyco_transf_90"/>
    <property type="match status" value="1"/>
</dbReference>
<dbReference type="Proteomes" id="UP000076842">
    <property type="component" value="Unassembled WGS sequence"/>
</dbReference>
<feature type="region of interest" description="Disordered" evidence="3">
    <location>
        <begin position="1"/>
        <end position="58"/>
    </location>
</feature>
<dbReference type="OrthoDB" id="541052at2759"/>
<dbReference type="EMBL" id="KV423973">
    <property type="protein sequence ID" value="KZT56709.1"/>
    <property type="molecule type" value="Genomic_DNA"/>
</dbReference>
<feature type="compositionally biased region" description="Basic residues" evidence="3">
    <location>
        <begin position="47"/>
        <end position="57"/>
    </location>
</feature>
<dbReference type="GO" id="GO:0016740">
    <property type="term" value="F:transferase activity"/>
    <property type="evidence" value="ECO:0007669"/>
    <property type="project" value="UniProtKB-KW"/>
</dbReference>
<dbReference type="PANTHER" id="PTHR12203:SF35">
    <property type="entry name" value="PROTEIN O-GLUCOSYLTRANSFERASE 1"/>
    <property type="match status" value="1"/>
</dbReference>
<accession>A0A165FGG3</accession>
<gene>
    <name evidence="5" type="ORF">CALCODRAFT_308236</name>
</gene>
<dbReference type="SMART" id="SM00672">
    <property type="entry name" value="CAP10"/>
    <property type="match status" value="1"/>
</dbReference>
<evidence type="ECO:0000256" key="1">
    <source>
        <dbReference type="ARBA" id="ARBA00010118"/>
    </source>
</evidence>
<evidence type="ECO:0000256" key="2">
    <source>
        <dbReference type="ARBA" id="ARBA00022679"/>
    </source>
</evidence>
<protein>
    <submittedName>
        <fullName evidence="5">Glycosyltransferase family 90 protein</fullName>
    </submittedName>
</protein>
<dbReference type="InterPro" id="IPR006598">
    <property type="entry name" value="CAP10"/>
</dbReference>
<reference evidence="5 6" key="1">
    <citation type="journal article" date="2016" name="Mol. Biol. Evol.">
        <title>Comparative Genomics of Early-Diverging Mushroom-Forming Fungi Provides Insights into the Origins of Lignocellulose Decay Capabilities.</title>
        <authorList>
            <person name="Nagy L.G."/>
            <person name="Riley R."/>
            <person name="Tritt A."/>
            <person name="Adam C."/>
            <person name="Daum C."/>
            <person name="Floudas D."/>
            <person name="Sun H."/>
            <person name="Yadav J.S."/>
            <person name="Pangilinan J."/>
            <person name="Larsson K.H."/>
            <person name="Matsuura K."/>
            <person name="Barry K."/>
            <person name="Labutti K."/>
            <person name="Kuo R."/>
            <person name="Ohm R.A."/>
            <person name="Bhattacharya S.S."/>
            <person name="Shirouzu T."/>
            <person name="Yoshinaga Y."/>
            <person name="Martin F.M."/>
            <person name="Grigoriev I.V."/>
            <person name="Hibbett D.S."/>
        </authorList>
    </citation>
    <scope>NUCLEOTIDE SEQUENCE [LARGE SCALE GENOMIC DNA]</scope>
    <source>
        <strain evidence="5 6">HHB12733</strain>
    </source>
</reference>
<feature type="compositionally biased region" description="Low complexity" evidence="3">
    <location>
        <begin position="1"/>
        <end position="24"/>
    </location>
</feature>
<comment type="similarity">
    <text evidence="1">Belongs to the glycosyltransferase 90 family.</text>
</comment>
<proteinExistence type="inferred from homology"/>
<feature type="region of interest" description="Disordered" evidence="3">
    <location>
        <begin position="545"/>
        <end position="569"/>
    </location>
</feature>
<dbReference type="AlphaFoldDB" id="A0A165FGG3"/>
<feature type="compositionally biased region" description="Low complexity" evidence="3">
    <location>
        <begin position="33"/>
        <end position="43"/>
    </location>
</feature>
<organism evidence="5 6">
    <name type="scientific">Calocera cornea HHB12733</name>
    <dbReference type="NCBI Taxonomy" id="1353952"/>
    <lineage>
        <taxon>Eukaryota</taxon>
        <taxon>Fungi</taxon>
        <taxon>Dikarya</taxon>
        <taxon>Basidiomycota</taxon>
        <taxon>Agaricomycotina</taxon>
        <taxon>Dacrymycetes</taxon>
        <taxon>Dacrymycetales</taxon>
        <taxon>Dacrymycetaceae</taxon>
        <taxon>Calocera</taxon>
    </lineage>
</organism>
<keyword evidence="2 5" id="KW-0808">Transferase</keyword>
<dbReference type="InterPro" id="IPR051091">
    <property type="entry name" value="O-Glucosyltr/Glycosyltrsf_90"/>
</dbReference>
<evidence type="ECO:0000313" key="5">
    <source>
        <dbReference type="EMBL" id="KZT56709.1"/>
    </source>
</evidence>
<evidence type="ECO:0000259" key="4">
    <source>
        <dbReference type="SMART" id="SM00672"/>
    </source>
</evidence>
<keyword evidence="6" id="KW-1185">Reference proteome</keyword>
<name>A0A165FGG3_9BASI</name>
<evidence type="ECO:0000256" key="3">
    <source>
        <dbReference type="SAM" id="MobiDB-lite"/>
    </source>
</evidence>
<dbReference type="InParanoid" id="A0A165FGG3"/>
<evidence type="ECO:0000313" key="6">
    <source>
        <dbReference type="Proteomes" id="UP000076842"/>
    </source>
</evidence>